<sequence length="137" mass="15541">MDTIIVVDNKKITLQWTLPGKLSQQLSQLIITRADNSRGPFTPVSTLKGSAITFTDEKPLTANYYRIKGITKSGKAIYSFPYFAQLIDSTPPQYLSDWRVRLTPWVLYLCNGLPIQKKTCVVIVYSGPTVTRKNLWK</sequence>
<dbReference type="Gene3D" id="2.60.40.10">
    <property type="entry name" value="Immunoglobulins"/>
    <property type="match status" value="1"/>
</dbReference>
<evidence type="ECO:0000313" key="2">
    <source>
        <dbReference type="Proteomes" id="UP000318815"/>
    </source>
</evidence>
<dbReference type="InterPro" id="IPR013783">
    <property type="entry name" value="Ig-like_fold"/>
</dbReference>
<dbReference type="RefSeq" id="WP_146307928.1">
    <property type="nucleotide sequence ID" value="NZ_VOHS01000052.1"/>
</dbReference>
<accession>A0A5C6LJA8</accession>
<reference evidence="1 2" key="1">
    <citation type="submission" date="2019-08" db="EMBL/GenBank/DDBJ databases">
        <title>Whole genome sequencing of chitin degrading bacteria Chitinophaga pinensis YS16.</title>
        <authorList>
            <person name="Singh R.P."/>
            <person name="Manchanda G."/>
            <person name="Maurya I.K."/>
            <person name="Joshi N.K."/>
            <person name="Srivastava A.K."/>
        </authorList>
    </citation>
    <scope>NUCLEOTIDE SEQUENCE [LARGE SCALE GENOMIC DNA]</scope>
    <source>
        <strain evidence="1 2">YS-16</strain>
    </source>
</reference>
<dbReference type="Proteomes" id="UP000318815">
    <property type="component" value="Unassembled WGS sequence"/>
</dbReference>
<keyword evidence="2" id="KW-1185">Reference proteome</keyword>
<name>A0A5C6LJA8_9BACT</name>
<dbReference type="AlphaFoldDB" id="A0A5C6LJA8"/>
<comment type="caution">
    <text evidence="1">The sequence shown here is derived from an EMBL/GenBank/DDBJ whole genome shotgun (WGS) entry which is preliminary data.</text>
</comment>
<organism evidence="1 2">
    <name type="scientific">Chitinophaga pinensis</name>
    <dbReference type="NCBI Taxonomy" id="79329"/>
    <lineage>
        <taxon>Bacteria</taxon>
        <taxon>Pseudomonadati</taxon>
        <taxon>Bacteroidota</taxon>
        <taxon>Chitinophagia</taxon>
        <taxon>Chitinophagales</taxon>
        <taxon>Chitinophagaceae</taxon>
        <taxon>Chitinophaga</taxon>
    </lineage>
</organism>
<protein>
    <recommendedName>
        <fullName evidence="3">Fibronectin type-III domain-containing protein</fullName>
    </recommendedName>
</protein>
<proteinExistence type="predicted"/>
<evidence type="ECO:0000313" key="1">
    <source>
        <dbReference type="EMBL" id="TWV93688.1"/>
    </source>
</evidence>
<dbReference type="OrthoDB" id="923194at2"/>
<dbReference type="EMBL" id="VOHS01000052">
    <property type="protein sequence ID" value="TWV93688.1"/>
    <property type="molecule type" value="Genomic_DNA"/>
</dbReference>
<gene>
    <name evidence="1" type="ORF">FEF09_26690</name>
</gene>
<evidence type="ECO:0008006" key="3">
    <source>
        <dbReference type="Google" id="ProtNLM"/>
    </source>
</evidence>